<dbReference type="STRING" id="2045.KR76_22285"/>
<evidence type="ECO:0000313" key="1">
    <source>
        <dbReference type="EMBL" id="AIY20116.2"/>
    </source>
</evidence>
<reference evidence="1 2" key="1">
    <citation type="journal article" date="2015" name="Genome Announc.">
        <title>Complete Genome Sequence of Steroid-Transforming Nocardioides simplex VKM Ac-2033D.</title>
        <authorList>
            <person name="Shtratnikova V.Y."/>
            <person name="Schelkunov M.I."/>
            <person name="Pekov Y.A."/>
            <person name="Fokina V.V."/>
            <person name="Logacheva M.D."/>
            <person name="Sokolov S.L."/>
            <person name="Bragin E.Y."/>
            <person name="Ashapkin V.V."/>
            <person name="Donova M.V."/>
        </authorList>
    </citation>
    <scope>NUCLEOTIDE SEQUENCE [LARGE SCALE GENOMIC DNA]</scope>
    <source>
        <strain evidence="1 2">VKM Ac-2033D</strain>
    </source>
</reference>
<sequence length="158" mass="16933">MTVDTSVLPGKRLSDVTVGEQLPEVAIPLTVYRLVMAAGSNRDFNSIHHNSAYAQRTGADEMYANTSFLMSSWERLVRDWCGPAGRIRAIRGFRMRSFNYAGTTMRVLGEVTATRVDETAGGPVGVVEVAVRCEGPSGVTVGPGTVEVLLPLSGEESA</sequence>
<dbReference type="HOGENOM" id="CLU_134463_1_0_11"/>
<dbReference type="AlphaFoldDB" id="A0A0A1DRS1"/>
<organism evidence="1 2">
    <name type="scientific">Nocardioides simplex</name>
    <name type="common">Arthrobacter simplex</name>
    <dbReference type="NCBI Taxonomy" id="2045"/>
    <lineage>
        <taxon>Bacteria</taxon>
        <taxon>Bacillati</taxon>
        <taxon>Actinomycetota</taxon>
        <taxon>Actinomycetes</taxon>
        <taxon>Propionibacteriales</taxon>
        <taxon>Nocardioidaceae</taxon>
        <taxon>Pimelobacter</taxon>
    </lineage>
</organism>
<dbReference type="RefSeq" id="WP_052138979.1">
    <property type="nucleotide sequence ID" value="NZ_BJMC01000012.1"/>
</dbReference>
<name>A0A0A1DRS1_NOCSI</name>
<protein>
    <submittedName>
        <fullName evidence="1">Uncharacterized protein</fullName>
    </submittedName>
</protein>
<dbReference type="GeneID" id="96611511"/>
<dbReference type="eggNOG" id="COG2030">
    <property type="taxonomic scope" value="Bacteria"/>
</dbReference>
<dbReference type="OrthoDB" id="4275032at2"/>
<proteinExistence type="predicted"/>
<accession>A0A0A1DRS1</accession>
<gene>
    <name evidence="1" type="ORF">KR76_22285</name>
</gene>
<dbReference type="InterPro" id="IPR029069">
    <property type="entry name" value="HotDog_dom_sf"/>
</dbReference>
<dbReference type="KEGG" id="psim:KR76_22285"/>
<evidence type="ECO:0000313" key="2">
    <source>
        <dbReference type="Proteomes" id="UP000030300"/>
    </source>
</evidence>
<dbReference type="EMBL" id="CP009896">
    <property type="protein sequence ID" value="AIY20116.2"/>
    <property type="molecule type" value="Genomic_DNA"/>
</dbReference>
<dbReference type="Proteomes" id="UP000030300">
    <property type="component" value="Chromosome"/>
</dbReference>
<dbReference type="SUPFAM" id="SSF54637">
    <property type="entry name" value="Thioesterase/thiol ester dehydrase-isomerase"/>
    <property type="match status" value="1"/>
</dbReference>
<dbReference type="Gene3D" id="3.10.129.10">
    <property type="entry name" value="Hotdog Thioesterase"/>
    <property type="match status" value="1"/>
</dbReference>
<keyword evidence="2" id="KW-1185">Reference proteome</keyword>